<proteinExistence type="predicted"/>
<dbReference type="Proteomes" id="UP000249016">
    <property type="component" value="Unassembled WGS sequence"/>
</dbReference>
<sequence>MTLPILDYPGEIIAPLTPDNAGGIRQLRLIPAQFVALLKPERFPLPTLAGYPDNMVSSQHLTFAPGASLMDVDVRPEYCSFTDIMDTDANGELFRPTIQLIIPKIRPDVVAWVQTYRAIRWLAFLEDRNGYFRMAGTPEQPLSVAATFGQPMGKGSNQTILTFTGAVEQPAYFVTGITDAVLLYVGAFTDAFGFGFDT</sequence>
<reference evidence="1 2" key="1">
    <citation type="submission" date="2018-06" db="EMBL/GenBank/DDBJ databases">
        <title>Spirosoma sp. HMF3257 Genome sequencing and assembly.</title>
        <authorList>
            <person name="Kang H."/>
            <person name="Cha I."/>
            <person name="Kim H."/>
            <person name="Kang J."/>
            <person name="Joh K."/>
        </authorList>
    </citation>
    <scope>NUCLEOTIDE SEQUENCE [LARGE SCALE GENOMIC DNA]</scope>
    <source>
        <strain evidence="1 2">HMF3257</strain>
    </source>
</reference>
<evidence type="ECO:0000313" key="1">
    <source>
        <dbReference type="EMBL" id="RAI75990.1"/>
    </source>
</evidence>
<comment type="caution">
    <text evidence="1">The sequence shown here is derived from an EMBL/GenBank/DDBJ whole genome shotgun (WGS) entry which is preliminary data.</text>
</comment>
<accession>A0A327NKU2</accession>
<keyword evidence="2" id="KW-1185">Reference proteome</keyword>
<dbReference type="OrthoDB" id="948275at2"/>
<dbReference type="AlphaFoldDB" id="A0A327NKU2"/>
<dbReference type="RefSeq" id="WP_111345015.1">
    <property type="nucleotide sequence ID" value="NZ_QLII01000001.1"/>
</dbReference>
<dbReference type="EMBL" id="QLII01000001">
    <property type="protein sequence ID" value="RAI75990.1"/>
    <property type="molecule type" value="Genomic_DNA"/>
</dbReference>
<evidence type="ECO:0000313" key="2">
    <source>
        <dbReference type="Proteomes" id="UP000249016"/>
    </source>
</evidence>
<gene>
    <name evidence="1" type="ORF">HMF3257_20740</name>
</gene>
<organism evidence="1 2">
    <name type="scientific">Spirosoma telluris</name>
    <dbReference type="NCBI Taxonomy" id="2183553"/>
    <lineage>
        <taxon>Bacteria</taxon>
        <taxon>Pseudomonadati</taxon>
        <taxon>Bacteroidota</taxon>
        <taxon>Cytophagia</taxon>
        <taxon>Cytophagales</taxon>
        <taxon>Cytophagaceae</taxon>
        <taxon>Spirosoma</taxon>
    </lineage>
</organism>
<name>A0A327NKU2_9BACT</name>
<protein>
    <submittedName>
        <fullName evidence="1">Uncharacterized protein</fullName>
    </submittedName>
</protein>